<dbReference type="PANTHER" id="PTHR24171:SF8">
    <property type="entry name" value="BRCA1-ASSOCIATED RING DOMAIN PROTEIN 1"/>
    <property type="match status" value="1"/>
</dbReference>
<keyword evidence="7" id="KW-1185">Reference proteome</keyword>
<feature type="repeat" description="ANK" evidence="3">
    <location>
        <begin position="281"/>
        <end position="313"/>
    </location>
</feature>
<accession>A0A9W8A9I8</accession>
<feature type="compositionally biased region" description="Low complexity" evidence="4">
    <location>
        <begin position="20"/>
        <end position="32"/>
    </location>
</feature>
<evidence type="ECO:0000313" key="7">
    <source>
        <dbReference type="Proteomes" id="UP001150569"/>
    </source>
</evidence>
<keyword evidence="1" id="KW-0677">Repeat</keyword>
<organism evidence="6 7">
    <name type="scientific">Tieghemiomyces parasiticus</name>
    <dbReference type="NCBI Taxonomy" id="78921"/>
    <lineage>
        <taxon>Eukaryota</taxon>
        <taxon>Fungi</taxon>
        <taxon>Fungi incertae sedis</taxon>
        <taxon>Zoopagomycota</taxon>
        <taxon>Kickxellomycotina</taxon>
        <taxon>Dimargaritomycetes</taxon>
        <taxon>Dimargaritales</taxon>
        <taxon>Dimargaritaceae</taxon>
        <taxon>Tieghemiomyces</taxon>
    </lineage>
</organism>
<feature type="region of interest" description="Disordered" evidence="4">
    <location>
        <begin position="1"/>
        <end position="203"/>
    </location>
</feature>
<comment type="caution">
    <text evidence="6">The sequence shown here is derived from an EMBL/GenBank/DDBJ whole genome shotgun (WGS) entry which is preliminary data.</text>
</comment>
<dbReference type="Pfam" id="PF12796">
    <property type="entry name" value="Ank_2"/>
    <property type="match status" value="1"/>
</dbReference>
<feature type="compositionally biased region" description="Low complexity" evidence="4">
    <location>
        <begin position="428"/>
        <end position="450"/>
    </location>
</feature>
<dbReference type="GO" id="GO:0004842">
    <property type="term" value="F:ubiquitin-protein transferase activity"/>
    <property type="evidence" value="ECO:0007669"/>
    <property type="project" value="TreeGrafter"/>
</dbReference>
<dbReference type="PROSITE" id="PS50297">
    <property type="entry name" value="ANK_REP_REGION"/>
    <property type="match status" value="2"/>
</dbReference>
<dbReference type="InterPro" id="IPR056015">
    <property type="entry name" value="DUF7593"/>
</dbReference>
<dbReference type="SUPFAM" id="SSF48403">
    <property type="entry name" value="Ankyrin repeat"/>
    <property type="match status" value="1"/>
</dbReference>
<dbReference type="GO" id="GO:0085020">
    <property type="term" value="P:protein K6-linked ubiquitination"/>
    <property type="evidence" value="ECO:0007669"/>
    <property type="project" value="TreeGrafter"/>
</dbReference>
<feature type="domain" description="DUF7593" evidence="5">
    <location>
        <begin position="479"/>
        <end position="673"/>
    </location>
</feature>
<evidence type="ECO:0000256" key="2">
    <source>
        <dbReference type="ARBA" id="ARBA00023043"/>
    </source>
</evidence>
<dbReference type="PROSITE" id="PS50088">
    <property type="entry name" value="ANK_REPEAT"/>
    <property type="match status" value="2"/>
</dbReference>
<dbReference type="OrthoDB" id="194358at2759"/>
<evidence type="ECO:0000259" key="5">
    <source>
        <dbReference type="Pfam" id="PF24513"/>
    </source>
</evidence>
<evidence type="ECO:0000313" key="6">
    <source>
        <dbReference type="EMBL" id="KAJ1926806.1"/>
    </source>
</evidence>
<dbReference type="Proteomes" id="UP001150569">
    <property type="component" value="Unassembled WGS sequence"/>
</dbReference>
<dbReference type="AlphaFoldDB" id="A0A9W8A9I8"/>
<dbReference type="InterPro" id="IPR036770">
    <property type="entry name" value="Ankyrin_rpt-contain_sf"/>
</dbReference>
<dbReference type="SMART" id="SM00248">
    <property type="entry name" value="ANK"/>
    <property type="match status" value="3"/>
</dbReference>
<name>A0A9W8A9I8_9FUNG</name>
<reference evidence="6" key="1">
    <citation type="submission" date="2022-07" db="EMBL/GenBank/DDBJ databases">
        <title>Phylogenomic reconstructions and comparative analyses of Kickxellomycotina fungi.</title>
        <authorList>
            <person name="Reynolds N.K."/>
            <person name="Stajich J.E."/>
            <person name="Barry K."/>
            <person name="Grigoriev I.V."/>
            <person name="Crous P."/>
            <person name="Smith M.E."/>
        </authorList>
    </citation>
    <scope>NUCLEOTIDE SEQUENCE</scope>
    <source>
        <strain evidence="6">RSA 861</strain>
    </source>
</reference>
<gene>
    <name evidence="6" type="ORF">IWQ60_003471</name>
</gene>
<dbReference type="Pfam" id="PF24513">
    <property type="entry name" value="DUF7593"/>
    <property type="match status" value="1"/>
</dbReference>
<evidence type="ECO:0000256" key="4">
    <source>
        <dbReference type="SAM" id="MobiDB-lite"/>
    </source>
</evidence>
<dbReference type="EMBL" id="JANBPT010000149">
    <property type="protein sequence ID" value="KAJ1926806.1"/>
    <property type="molecule type" value="Genomic_DNA"/>
</dbReference>
<feature type="compositionally biased region" description="Basic and acidic residues" evidence="4">
    <location>
        <begin position="453"/>
        <end position="463"/>
    </location>
</feature>
<protein>
    <recommendedName>
        <fullName evidence="5">DUF7593 domain-containing protein</fullName>
    </recommendedName>
</protein>
<feature type="repeat" description="ANK" evidence="3">
    <location>
        <begin position="239"/>
        <end position="271"/>
    </location>
</feature>
<dbReference type="PANTHER" id="PTHR24171">
    <property type="entry name" value="ANKYRIN REPEAT DOMAIN-CONTAINING PROTEIN 39-RELATED"/>
    <property type="match status" value="1"/>
</dbReference>
<dbReference type="Gene3D" id="1.25.40.20">
    <property type="entry name" value="Ankyrin repeat-containing domain"/>
    <property type="match status" value="1"/>
</dbReference>
<dbReference type="InterPro" id="IPR002110">
    <property type="entry name" value="Ankyrin_rpt"/>
</dbReference>
<keyword evidence="2 3" id="KW-0040">ANK repeat</keyword>
<feature type="region of interest" description="Disordered" evidence="4">
    <location>
        <begin position="616"/>
        <end position="636"/>
    </location>
</feature>
<evidence type="ECO:0000256" key="1">
    <source>
        <dbReference type="ARBA" id="ARBA00022737"/>
    </source>
</evidence>
<feature type="compositionally biased region" description="Basic residues" evidence="4">
    <location>
        <begin position="182"/>
        <end position="194"/>
    </location>
</feature>
<proteinExistence type="predicted"/>
<dbReference type="Pfam" id="PF00023">
    <property type="entry name" value="Ank"/>
    <property type="match status" value="1"/>
</dbReference>
<feature type="region of interest" description="Disordered" evidence="4">
    <location>
        <begin position="407"/>
        <end position="478"/>
    </location>
</feature>
<evidence type="ECO:0000256" key="3">
    <source>
        <dbReference type="PROSITE-ProRule" id="PRU00023"/>
    </source>
</evidence>
<feature type="compositionally biased region" description="Low complexity" evidence="4">
    <location>
        <begin position="85"/>
        <end position="111"/>
    </location>
</feature>
<feature type="compositionally biased region" description="Polar residues" evidence="4">
    <location>
        <begin position="407"/>
        <end position="418"/>
    </location>
</feature>
<sequence>MDQPRPTPSHVTTPRGLTMSLDSDSSDLSSLSDLDDLDDNEATKGPAEATPRQPSTTLRQGATKRVAAGRVTDQPGDSNHDDNLSDLSSVHSSIFSRRSSSPSSPRPASDGSAKRSRHAMPDDGYGRPFYRVKKNHLTSQQSPQRRAAVTEALSDDQNSDGSPSPNPTRVRVYPSGPTPQPLRRRRRKPGRRKHLVLDEPNRRDAKGRPQLFYYVERDELEACRALLDHGADIHLTTSTGTTALYEAIDFDCSDVVELLLSRGANPNTTSGGSGPNGMTMAWSTPLHLAVRRGDFDTVQLLLRHGATADIPDSKGRSPRDLCTEPAVADLLDQHRLAMKELTDHDGINRTLTFSPPAVRLEGYEGASSSLESLSDQSFDCEPSVAHEKYIVMTSNLAPVSIDQPKTAVSANPIRTTTDPDGLSGPRTSSPLPSGADSLDSLPSSLVSLPAPIEPERNAADKKPTRTPGSAYPATPPPRPSAMQFLPLYTVQLANPQPGGGSDYFVVNMQVSLLLGTHLGDLTPPHTPAMATTTTPPTTAASALAWCQTWELFTRYPNLYRRSITEPQKERLWDPLATMLTSWFNGVVRHYPSVSSPSSPPPSPLASVRPTELRIKQEPGKAATEQPRAPTLSLPPSKTKDDVFESWLSHEQKQFLATDLYFVRLDDVVRIIKSDYPALGQSLITITVDLGYHDHQASVAEKNVSAADHYNTVDAISKSDLPRMIPASLESAVTLPALVPRKHYAPDYQDVAVTESAPIPPLHVAQGSPRAAQLTTIPSSLAHVPPKYALMVLQRHAAASLSPTKPR</sequence>